<dbReference type="EMBL" id="CP042301">
    <property type="protein sequence ID" value="QDZ02127.1"/>
    <property type="molecule type" value="Genomic_DNA"/>
</dbReference>
<sequence length="101" mass="11101">MISNTPKSNSARTAGVKTMAAFALAAAAAIASGPAAALDDAKADIERLRARQIQNQVELKILEAEQKRRIHDAERRQFNAEQRRRALTPPPRLEVPIFKAN</sequence>
<gene>
    <name evidence="3" type="ORF">FQ775_18035</name>
</gene>
<dbReference type="Proteomes" id="UP000321389">
    <property type="component" value="Chromosome"/>
</dbReference>
<feature type="compositionally biased region" description="Basic and acidic residues" evidence="1">
    <location>
        <begin position="73"/>
        <end position="84"/>
    </location>
</feature>
<evidence type="ECO:0008006" key="5">
    <source>
        <dbReference type="Google" id="ProtNLM"/>
    </source>
</evidence>
<evidence type="ECO:0000313" key="3">
    <source>
        <dbReference type="EMBL" id="QDZ02127.1"/>
    </source>
</evidence>
<keyword evidence="2" id="KW-0732">Signal</keyword>
<name>A0A5B8L283_9HYPH</name>
<dbReference type="AlphaFoldDB" id="A0A5B8L283"/>
<feature type="signal peptide" evidence="2">
    <location>
        <begin position="1"/>
        <end position="37"/>
    </location>
</feature>
<keyword evidence="4" id="KW-1185">Reference proteome</keyword>
<feature type="region of interest" description="Disordered" evidence="1">
    <location>
        <begin position="73"/>
        <end position="101"/>
    </location>
</feature>
<organism evidence="3 4">
    <name type="scientific">Nitratireductor mangrovi</name>
    <dbReference type="NCBI Taxonomy" id="2599600"/>
    <lineage>
        <taxon>Bacteria</taxon>
        <taxon>Pseudomonadati</taxon>
        <taxon>Pseudomonadota</taxon>
        <taxon>Alphaproteobacteria</taxon>
        <taxon>Hyphomicrobiales</taxon>
        <taxon>Phyllobacteriaceae</taxon>
        <taxon>Nitratireductor</taxon>
    </lineage>
</organism>
<evidence type="ECO:0000313" key="4">
    <source>
        <dbReference type="Proteomes" id="UP000321389"/>
    </source>
</evidence>
<proteinExistence type="predicted"/>
<protein>
    <recommendedName>
        <fullName evidence="5">Porin</fullName>
    </recommendedName>
</protein>
<dbReference type="RefSeq" id="WP_146300768.1">
    <property type="nucleotide sequence ID" value="NZ_CP042301.2"/>
</dbReference>
<feature type="chain" id="PRO_5023031246" description="Porin" evidence="2">
    <location>
        <begin position="38"/>
        <end position="101"/>
    </location>
</feature>
<accession>A0A5B8L283</accession>
<dbReference type="KEGG" id="niy:FQ775_18035"/>
<reference evidence="3" key="1">
    <citation type="submission" date="2020-04" db="EMBL/GenBank/DDBJ databases">
        <title>Nitratireductor sp. nov. isolated from mangrove soil.</title>
        <authorList>
            <person name="Ye Y."/>
        </authorList>
    </citation>
    <scope>NUCLEOTIDE SEQUENCE</scope>
    <source>
        <strain evidence="3">SY7</strain>
    </source>
</reference>
<evidence type="ECO:0000256" key="2">
    <source>
        <dbReference type="SAM" id="SignalP"/>
    </source>
</evidence>
<evidence type="ECO:0000256" key="1">
    <source>
        <dbReference type="SAM" id="MobiDB-lite"/>
    </source>
</evidence>